<accession>A0ABV3ZFI8</accession>
<dbReference type="InterPro" id="IPR036890">
    <property type="entry name" value="HATPase_C_sf"/>
</dbReference>
<dbReference type="Proteomes" id="UP001560573">
    <property type="component" value="Unassembled WGS sequence"/>
</dbReference>
<keyword evidence="3" id="KW-0808">Transferase</keyword>
<feature type="transmembrane region" description="Helical" evidence="1">
    <location>
        <begin position="6"/>
        <end position="34"/>
    </location>
</feature>
<dbReference type="Pfam" id="PF13185">
    <property type="entry name" value="GAF_2"/>
    <property type="match status" value="1"/>
</dbReference>
<dbReference type="Gene3D" id="3.30.450.40">
    <property type="match status" value="1"/>
</dbReference>
<evidence type="ECO:0000313" key="4">
    <source>
        <dbReference type="Proteomes" id="UP001560573"/>
    </source>
</evidence>
<dbReference type="SUPFAM" id="SSF55781">
    <property type="entry name" value="GAF domain-like"/>
    <property type="match status" value="1"/>
</dbReference>
<keyword evidence="4" id="KW-1185">Reference proteome</keyword>
<comment type="caution">
    <text evidence="3">The sequence shown here is derived from an EMBL/GenBank/DDBJ whole genome shotgun (WGS) entry which is preliminary data.</text>
</comment>
<dbReference type="InterPro" id="IPR029016">
    <property type="entry name" value="GAF-like_dom_sf"/>
</dbReference>
<evidence type="ECO:0000256" key="1">
    <source>
        <dbReference type="SAM" id="Phobius"/>
    </source>
</evidence>
<dbReference type="Gene3D" id="3.30.565.10">
    <property type="entry name" value="Histidine kinase-like ATPase, C-terminal domain"/>
    <property type="match status" value="1"/>
</dbReference>
<keyword evidence="1" id="KW-0812">Transmembrane</keyword>
<dbReference type="InterPro" id="IPR003018">
    <property type="entry name" value="GAF"/>
</dbReference>
<dbReference type="SUPFAM" id="SSF55874">
    <property type="entry name" value="ATPase domain of HSP90 chaperone/DNA topoisomerase II/histidine kinase"/>
    <property type="match status" value="1"/>
</dbReference>
<keyword evidence="1" id="KW-0472">Membrane</keyword>
<proteinExistence type="predicted"/>
<dbReference type="PANTHER" id="PTHR34220">
    <property type="entry name" value="SENSOR HISTIDINE KINASE YPDA"/>
    <property type="match status" value="1"/>
</dbReference>
<dbReference type="PANTHER" id="PTHR34220:SF7">
    <property type="entry name" value="SENSOR HISTIDINE KINASE YPDA"/>
    <property type="match status" value="1"/>
</dbReference>
<organism evidence="3 4">
    <name type="scientific">Danxiaibacter flavus</name>
    <dbReference type="NCBI Taxonomy" id="3049108"/>
    <lineage>
        <taxon>Bacteria</taxon>
        <taxon>Pseudomonadati</taxon>
        <taxon>Bacteroidota</taxon>
        <taxon>Chitinophagia</taxon>
        <taxon>Chitinophagales</taxon>
        <taxon>Chitinophagaceae</taxon>
        <taxon>Danxiaibacter</taxon>
    </lineage>
</organism>
<dbReference type="InterPro" id="IPR010559">
    <property type="entry name" value="Sig_transdc_His_kin_internal"/>
</dbReference>
<protein>
    <submittedName>
        <fullName evidence="3">Histidine kinase</fullName>
    </submittedName>
</protein>
<dbReference type="SMART" id="SM00065">
    <property type="entry name" value="GAF"/>
    <property type="match status" value="1"/>
</dbReference>
<dbReference type="RefSeq" id="WP_369330050.1">
    <property type="nucleotide sequence ID" value="NZ_JAULBC010000004.1"/>
</dbReference>
<reference evidence="3 4" key="1">
    <citation type="submission" date="2023-07" db="EMBL/GenBank/DDBJ databases">
        <authorList>
            <person name="Lian W.-H."/>
        </authorList>
    </citation>
    <scope>NUCLEOTIDE SEQUENCE [LARGE SCALE GENOMIC DNA]</scope>
    <source>
        <strain evidence="3 4">SYSU DXS3180</strain>
    </source>
</reference>
<name>A0ABV3ZFI8_9BACT</name>
<keyword evidence="3" id="KW-0418">Kinase</keyword>
<dbReference type="Pfam" id="PF06580">
    <property type="entry name" value="His_kinase"/>
    <property type="match status" value="1"/>
</dbReference>
<dbReference type="GO" id="GO:0016301">
    <property type="term" value="F:kinase activity"/>
    <property type="evidence" value="ECO:0007669"/>
    <property type="project" value="UniProtKB-KW"/>
</dbReference>
<sequence>MATETPHILVITGTLLFDLFVLAALICFISYLLWRITAETKLNEAKQKEIEQLKAVNYQYHLEIAQVINYFVTSISQQQTIDNMLWDIARNCISKLHFEDCVIYLYDDERKTFVQKAAWGPKTAEDNNIINPIEIPIGFGIVGSVGRNQIAEIINDTSLDRRYIIDDQKRSSEITVPIIHKGKVIGIIDSENSAKNFYTERHLQILTTIATFCADKIDKIQVEQQTKEREDMLNKLNKDLATSQLTSLRSQMNPHFIFNALNSIQQFILMGEVKEAIKYLSKFSKLQREVLNNCEQNFITLEAEIEMITLYLQLEQLRFDKNFSYNITLGETISPSEIKIPSMMLQPFVENAIWHGLIPKEGPKQININFALVPEDLICCTIEDNGIGREASAKRKSLSGYNNHTSKGFSLVTERLYILRKHYQQTFDLEVGDIRDPEGNVSGTSVKLKLHVNV</sequence>
<evidence type="ECO:0000313" key="3">
    <source>
        <dbReference type="EMBL" id="MEX6688641.1"/>
    </source>
</evidence>
<feature type="domain" description="GAF" evidence="2">
    <location>
        <begin position="80"/>
        <end position="227"/>
    </location>
</feature>
<evidence type="ECO:0000259" key="2">
    <source>
        <dbReference type="SMART" id="SM00065"/>
    </source>
</evidence>
<dbReference type="InterPro" id="IPR050640">
    <property type="entry name" value="Bact_2-comp_sensor_kinase"/>
</dbReference>
<gene>
    <name evidence="3" type="ORF">QTN47_14095</name>
</gene>
<keyword evidence="1" id="KW-1133">Transmembrane helix</keyword>
<dbReference type="EMBL" id="JAULBC010000004">
    <property type="protein sequence ID" value="MEX6688641.1"/>
    <property type="molecule type" value="Genomic_DNA"/>
</dbReference>